<feature type="region of interest" description="Disordered" evidence="1">
    <location>
        <begin position="35"/>
        <end position="61"/>
    </location>
</feature>
<accession>A0ABT9U2M3</accession>
<protein>
    <submittedName>
        <fullName evidence="2">Methyl-accepting chemotaxis protein</fullName>
    </submittedName>
</protein>
<proteinExistence type="predicted"/>
<evidence type="ECO:0000313" key="3">
    <source>
        <dbReference type="Proteomes" id="UP001229346"/>
    </source>
</evidence>
<evidence type="ECO:0000313" key="2">
    <source>
        <dbReference type="EMBL" id="MDQ0113502.1"/>
    </source>
</evidence>
<comment type="caution">
    <text evidence="2">The sequence shown here is derived from an EMBL/GenBank/DDBJ whole genome shotgun (WGS) entry which is preliminary data.</text>
</comment>
<reference evidence="2 3" key="1">
    <citation type="submission" date="2023-07" db="EMBL/GenBank/DDBJ databases">
        <title>Sorghum-associated microbial communities from plants grown in Nebraska, USA.</title>
        <authorList>
            <person name="Schachtman D."/>
        </authorList>
    </citation>
    <scope>NUCLEOTIDE SEQUENCE [LARGE SCALE GENOMIC DNA]</scope>
    <source>
        <strain evidence="2 3">CC482</strain>
    </source>
</reference>
<name>A0ABT9U2M3_PAEHA</name>
<dbReference type="Gene3D" id="1.10.287.950">
    <property type="entry name" value="Methyl-accepting chemotaxis protein"/>
    <property type="match status" value="1"/>
</dbReference>
<dbReference type="Proteomes" id="UP001229346">
    <property type="component" value="Unassembled WGS sequence"/>
</dbReference>
<evidence type="ECO:0000256" key="1">
    <source>
        <dbReference type="SAM" id="MobiDB-lite"/>
    </source>
</evidence>
<dbReference type="RefSeq" id="WP_307204703.1">
    <property type="nucleotide sequence ID" value="NZ_JAUSSU010000005.1"/>
</dbReference>
<organism evidence="2 3">
    <name type="scientific">Paenibacillus harenae</name>
    <dbReference type="NCBI Taxonomy" id="306543"/>
    <lineage>
        <taxon>Bacteria</taxon>
        <taxon>Bacillati</taxon>
        <taxon>Bacillota</taxon>
        <taxon>Bacilli</taxon>
        <taxon>Bacillales</taxon>
        <taxon>Paenibacillaceae</taxon>
        <taxon>Paenibacillus</taxon>
    </lineage>
</organism>
<keyword evidence="3" id="KW-1185">Reference proteome</keyword>
<dbReference type="EMBL" id="JAUSSU010000005">
    <property type="protein sequence ID" value="MDQ0113502.1"/>
    <property type="molecule type" value="Genomic_DNA"/>
</dbReference>
<gene>
    <name evidence="2" type="ORF">J2T15_002943</name>
</gene>
<sequence length="61" mass="6266">MQIAASLDQLEGIAAASAGNAQRVAAASEEQVASMQEVASSSEQLRNLATTPKETIGSFKT</sequence>